<evidence type="ECO:0008006" key="4">
    <source>
        <dbReference type="Google" id="ProtNLM"/>
    </source>
</evidence>
<reference evidence="2 3" key="1">
    <citation type="submission" date="2015-09" db="EMBL/GenBank/DDBJ databases">
        <title>Complete genome sequence of Defluviimonas alba cai42t isolated from an oilfield in Xinjiang.</title>
        <authorList>
            <person name="Geng S."/>
            <person name="Pan X."/>
            <person name="Wu X."/>
        </authorList>
    </citation>
    <scope>NUCLEOTIDE SEQUENCE [LARGE SCALE GENOMIC DNA]</scope>
    <source>
        <strain evidence="3">cai42</strain>
    </source>
</reference>
<feature type="signal peptide" evidence="1">
    <location>
        <begin position="1"/>
        <end position="39"/>
    </location>
</feature>
<evidence type="ECO:0000256" key="1">
    <source>
        <dbReference type="SAM" id="SignalP"/>
    </source>
</evidence>
<feature type="chain" id="PRO_5007812162" description="Kynurenine formamidase" evidence="1">
    <location>
        <begin position="40"/>
        <end position="271"/>
    </location>
</feature>
<dbReference type="GO" id="GO:0019441">
    <property type="term" value="P:L-tryptophan catabolic process to kynurenine"/>
    <property type="evidence" value="ECO:0007669"/>
    <property type="project" value="InterPro"/>
</dbReference>
<name>A0A159Z689_9RHOB</name>
<keyword evidence="3" id="KW-1185">Reference proteome</keyword>
<dbReference type="RefSeq" id="WP_066815506.1">
    <property type="nucleotide sequence ID" value="NZ_CP012661.1"/>
</dbReference>
<dbReference type="AlphaFoldDB" id="A0A159Z689"/>
<gene>
    <name evidence="2" type="ORF">AKL17_3618</name>
</gene>
<dbReference type="OrthoDB" id="9777007at2"/>
<dbReference type="KEGG" id="daa:AKL17_3618"/>
<dbReference type="PROSITE" id="PS51318">
    <property type="entry name" value="TAT"/>
    <property type="match status" value="1"/>
</dbReference>
<proteinExistence type="predicted"/>
<evidence type="ECO:0000313" key="2">
    <source>
        <dbReference type="EMBL" id="AMY70842.1"/>
    </source>
</evidence>
<dbReference type="InterPro" id="IPR037175">
    <property type="entry name" value="KFase_sf"/>
</dbReference>
<dbReference type="InterPro" id="IPR006311">
    <property type="entry name" value="TAT_signal"/>
</dbReference>
<dbReference type="EMBL" id="CP012661">
    <property type="protein sequence ID" value="AMY70842.1"/>
    <property type="molecule type" value="Genomic_DNA"/>
</dbReference>
<protein>
    <recommendedName>
        <fullName evidence="4">Kynurenine formamidase</fullName>
    </recommendedName>
</protein>
<dbReference type="InterPro" id="IPR007325">
    <property type="entry name" value="KFase/CYL"/>
</dbReference>
<dbReference type="STRING" id="1335048.AKL17_3618"/>
<keyword evidence="1" id="KW-0732">Signal</keyword>
<dbReference type="Gene3D" id="3.50.30.50">
    <property type="entry name" value="Putative cyclase"/>
    <property type="match status" value="1"/>
</dbReference>
<dbReference type="PANTHER" id="PTHR31118">
    <property type="entry name" value="CYCLASE-LIKE PROTEIN 2"/>
    <property type="match status" value="1"/>
</dbReference>
<sequence>MCNACLIDTIKSSMLSRRSLFTGAAAVTAASMASGLVSARPALAQASGKVVDLTHTYDSDFPTFDGKPGIHYDVDKDFAADGYHLFKLTIFEHTGTHIDTPLHFSEGGTSVDALPVENLVCPLCIIDISAKAADDANATVEAEDIEAWISANGEIPAGACVAMNSGWGAKAPGASWRNTPDGTMAFPGFGKSATDLLMETGAASIGVDTMSLDPGNSADFAVHYSWLPSGRFGIEGLANLNQLPASGATVFIGAPKHRGGTGGPARVMAMV</sequence>
<evidence type="ECO:0000313" key="3">
    <source>
        <dbReference type="Proteomes" id="UP000076128"/>
    </source>
</evidence>
<dbReference type="SUPFAM" id="SSF102198">
    <property type="entry name" value="Putative cyclase"/>
    <property type="match status" value="1"/>
</dbReference>
<dbReference type="PATRIC" id="fig|1335048.3.peg.3752"/>
<dbReference type="PANTHER" id="PTHR31118:SF12">
    <property type="entry name" value="CYCLASE-LIKE PROTEIN 2"/>
    <property type="match status" value="1"/>
</dbReference>
<dbReference type="GO" id="GO:0004061">
    <property type="term" value="F:arylformamidase activity"/>
    <property type="evidence" value="ECO:0007669"/>
    <property type="project" value="InterPro"/>
</dbReference>
<dbReference type="Proteomes" id="UP000076128">
    <property type="component" value="Chromosome"/>
</dbReference>
<organism evidence="2 3">
    <name type="scientific">Frigidibacter mobilis</name>
    <dbReference type="NCBI Taxonomy" id="1335048"/>
    <lineage>
        <taxon>Bacteria</taxon>
        <taxon>Pseudomonadati</taxon>
        <taxon>Pseudomonadota</taxon>
        <taxon>Alphaproteobacteria</taxon>
        <taxon>Rhodobacterales</taxon>
        <taxon>Paracoccaceae</taxon>
        <taxon>Frigidibacter</taxon>
    </lineage>
</organism>
<accession>A0A159Z689</accession>
<dbReference type="Pfam" id="PF04199">
    <property type="entry name" value="Cyclase"/>
    <property type="match status" value="1"/>
</dbReference>